<dbReference type="VEuPathDB" id="VectorBase:AATE001365"/>
<sequence length="223" mass="24074">MDLATILLLLETPPPKGGYHNFLIEHLTSGASGPTASSPGGGSPAHKRLSPTPSPSALVSSARSTPIAGRKLGHHQHLLVKSKNYYCSNPMLNNSTNLYCNLDMESLEEMLKKLSSGLEPNWAAFLSGLTRISGHGARHSEGNKSLDDQSTIKHHLNLPGSSRAGERNLLSPEAGFCNRSLSLRPGRTELERGLSELEQRVIEAEERADEAEDKSSTELECAK</sequence>
<evidence type="ECO:0000313" key="2">
    <source>
        <dbReference type="EnsemblMetazoa" id="AATE001365-PA.1"/>
    </source>
</evidence>
<feature type="compositionally biased region" description="Basic and acidic residues" evidence="1">
    <location>
        <begin position="213"/>
        <end position="223"/>
    </location>
</feature>
<protein>
    <submittedName>
        <fullName evidence="2">Uncharacterized protein</fullName>
    </submittedName>
</protein>
<feature type="region of interest" description="Disordered" evidence="1">
    <location>
        <begin position="136"/>
        <end position="167"/>
    </location>
</feature>
<organism evidence="2">
    <name type="scientific">Anopheles atroparvus</name>
    <name type="common">European mosquito</name>
    <dbReference type="NCBI Taxonomy" id="41427"/>
    <lineage>
        <taxon>Eukaryota</taxon>
        <taxon>Metazoa</taxon>
        <taxon>Ecdysozoa</taxon>
        <taxon>Arthropoda</taxon>
        <taxon>Hexapoda</taxon>
        <taxon>Insecta</taxon>
        <taxon>Pterygota</taxon>
        <taxon>Neoptera</taxon>
        <taxon>Endopterygota</taxon>
        <taxon>Diptera</taxon>
        <taxon>Nematocera</taxon>
        <taxon>Culicoidea</taxon>
        <taxon>Culicidae</taxon>
        <taxon>Anophelinae</taxon>
        <taxon>Anopheles</taxon>
    </lineage>
</organism>
<feature type="compositionally biased region" description="Basic and acidic residues" evidence="1">
    <location>
        <begin position="138"/>
        <end position="151"/>
    </location>
</feature>
<proteinExistence type="predicted"/>
<reference evidence="2" key="1">
    <citation type="submission" date="2022-08" db="UniProtKB">
        <authorList>
            <consortium name="EnsemblMetazoa"/>
        </authorList>
    </citation>
    <scope>IDENTIFICATION</scope>
    <source>
        <strain evidence="2">EBRO</strain>
    </source>
</reference>
<evidence type="ECO:0000256" key="1">
    <source>
        <dbReference type="SAM" id="MobiDB-lite"/>
    </source>
</evidence>
<feature type="compositionally biased region" description="Polar residues" evidence="1">
    <location>
        <begin position="55"/>
        <end position="64"/>
    </location>
</feature>
<dbReference type="EnsemblMetazoa" id="AATE001365-RA">
    <property type="protein sequence ID" value="AATE001365-PA.1"/>
    <property type="gene ID" value="AATE001365"/>
</dbReference>
<feature type="region of interest" description="Disordered" evidence="1">
    <location>
        <begin position="30"/>
        <end position="64"/>
    </location>
</feature>
<accession>A0A182ILE6</accession>
<name>A0A182ILE6_ANOAO</name>
<dbReference type="AlphaFoldDB" id="A0A182ILE6"/>
<feature type="region of interest" description="Disordered" evidence="1">
    <location>
        <begin position="203"/>
        <end position="223"/>
    </location>
</feature>